<name>A0ABX1KFV3_9MICO</name>
<dbReference type="InterPro" id="IPR036388">
    <property type="entry name" value="WH-like_DNA-bd_sf"/>
</dbReference>
<comment type="similarity">
    <text evidence="1">Belongs to the sigma-70 factor family. ECF subfamily.</text>
</comment>
<reference evidence="8 9" key="1">
    <citation type="submission" date="2020-04" db="EMBL/GenBank/DDBJ databases">
        <title>CFH 90308 Microbacterium sp.</title>
        <authorList>
            <person name="Nie G."/>
            <person name="Ming H."/>
            <person name="Xia T."/>
        </authorList>
    </citation>
    <scope>NUCLEOTIDE SEQUENCE [LARGE SCALE GENOMIC DNA]</scope>
    <source>
        <strain evidence="8 9">CFH 90308</strain>
    </source>
</reference>
<dbReference type="Gene3D" id="1.10.1740.10">
    <property type="match status" value="1"/>
</dbReference>
<evidence type="ECO:0000313" key="9">
    <source>
        <dbReference type="Proteomes" id="UP001429745"/>
    </source>
</evidence>
<keyword evidence="9" id="KW-1185">Reference proteome</keyword>
<evidence type="ECO:0000259" key="6">
    <source>
        <dbReference type="Pfam" id="PF04542"/>
    </source>
</evidence>
<dbReference type="InterPro" id="IPR039425">
    <property type="entry name" value="RNA_pol_sigma-70-like"/>
</dbReference>
<dbReference type="Proteomes" id="UP001429745">
    <property type="component" value="Unassembled WGS sequence"/>
</dbReference>
<feature type="domain" description="RNA polymerase sigma factor 70 region 4 type 2" evidence="7">
    <location>
        <begin position="101"/>
        <end position="151"/>
    </location>
</feature>
<evidence type="ECO:0000256" key="1">
    <source>
        <dbReference type="ARBA" id="ARBA00010641"/>
    </source>
</evidence>
<dbReference type="CDD" id="cd06171">
    <property type="entry name" value="Sigma70_r4"/>
    <property type="match status" value="1"/>
</dbReference>
<proteinExistence type="inferred from homology"/>
<dbReference type="RefSeq" id="WP_168914240.1">
    <property type="nucleotide sequence ID" value="NZ_JABACI010000005.1"/>
</dbReference>
<dbReference type="SUPFAM" id="SSF88946">
    <property type="entry name" value="Sigma2 domain of RNA polymerase sigma factors"/>
    <property type="match status" value="1"/>
</dbReference>
<dbReference type="Pfam" id="PF08281">
    <property type="entry name" value="Sigma70_r4_2"/>
    <property type="match status" value="1"/>
</dbReference>
<evidence type="ECO:0000256" key="2">
    <source>
        <dbReference type="ARBA" id="ARBA00023015"/>
    </source>
</evidence>
<dbReference type="NCBIfam" id="TIGR02937">
    <property type="entry name" value="sigma70-ECF"/>
    <property type="match status" value="1"/>
</dbReference>
<dbReference type="InterPro" id="IPR013325">
    <property type="entry name" value="RNA_pol_sigma_r2"/>
</dbReference>
<evidence type="ECO:0000256" key="5">
    <source>
        <dbReference type="ARBA" id="ARBA00023163"/>
    </source>
</evidence>
<keyword evidence="5" id="KW-0804">Transcription</keyword>
<dbReference type="SUPFAM" id="SSF88659">
    <property type="entry name" value="Sigma3 and sigma4 domains of RNA polymerase sigma factors"/>
    <property type="match status" value="1"/>
</dbReference>
<organism evidence="8 9">
    <name type="scientific">Microbacterium salsuginis</name>
    <dbReference type="NCBI Taxonomy" id="2722803"/>
    <lineage>
        <taxon>Bacteria</taxon>
        <taxon>Bacillati</taxon>
        <taxon>Actinomycetota</taxon>
        <taxon>Actinomycetes</taxon>
        <taxon>Micrococcales</taxon>
        <taxon>Microbacteriaceae</taxon>
        <taxon>Microbacterium</taxon>
    </lineage>
</organism>
<dbReference type="PANTHER" id="PTHR43133:SF8">
    <property type="entry name" value="RNA POLYMERASE SIGMA FACTOR HI_1459-RELATED"/>
    <property type="match status" value="1"/>
</dbReference>
<keyword evidence="2" id="KW-0805">Transcription regulation</keyword>
<evidence type="ECO:0000256" key="3">
    <source>
        <dbReference type="ARBA" id="ARBA00023082"/>
    </source>
</evidence>
<dbReference type="InterPro" id="IPR013324">
    <property type="entry name" value="RNA_pol_sigma_r3/r4-like"/>
</dbReference>
<dbReference type="Gene3D" id="1.10.10.10">
    <property type="entry name" value="Winged helix-like DNA-binding domain superfamily/Winged helix DNA-binding domain"/>
    <property type="match status" value="1"/>
</dbReference>
<evidence type="ECO:0000259" key="7">
    <source>
        <dbReference type="Pfam" id="PF08281"/>
    </source>
</evidence>
<keyword evidence="3" id="KW-0731">Sigma factor</keyword>
<feature type="domain" description="RNA polymerase sigma-70 region 2" evidence="6">
    <location>
        <begin position="10"/>
        <end position="77"/>
    </location>
</feature>
<accession>A0ABX1KFV3</accession>
<dbReference type="InterPro" id="IPR013249">
    <property type="entry name" value="RNA_pol_sigma70_r4_t2"/>
</dbReference>
<protein>
    <submittedName>
        <fullName evidence="8">Sigma-70 family RNA polymerase sigma factor</fullName>
    </submittedName>
</protein>
<evidence type="ECO:0000313" key="8">
    <source>
        <dbReference type="EMBL" id="NLP85774.1"/>
    </source>
</evidence>
<dbReference type="InterPro" id="IPR014284">
    <property type="entry name" value="RNA_pol_sigma-70_dom"/>
</dbReference>
<comment type="caution">
    <text evidence="8">The sequence shown here is derived from an EMBL/GenBank/DDBJ whole genome shotgun (WGS) entry which is preliminary data.</text>
</comment>
<dbReference type="EMBL" id="JABACI010000005">
    <property type="protein sequence ID" value="NLP85774.1"/>
    <property type="molecule type" value="Genomic_DNA"/>
</dbReference>
<evidence type="ECO:0000256" key="4">
    <source>
        <dbReference type="ARBA" id="ARBA00023125"/>
    </source>
</evidence>
<dbReference type="InterPro" id="IPR007627">
    <property type="entry name" value="RNA_pol_sigma70_r2"/>
</dbReference>
<sequence>MTTAAESLLRDTAPRLLGYFLNRIDVAEDAADLVNETLIAALKSARRAPSEPEPARMWLFGIARNTLRHHYRSTARRDALTRRLTEALHDSRSELDDVHDVRAAVAALPEQLAELIRLVHWDGFSIEQAAAHTGINPSTARSRHARAKELLRQHLEPTRVAETRRAP</sequence>
<keyword evidence="4" id="KW-0238">DNA-binding</keyword>
<dbReference type="PANTHER" id="PTHR43133">
    <property type="entry name" value="RNA POLYMERASE ECF-TYPE SIGMA FACTO"/>
    <property type="match status" value="1"/>
</dbReference>
<dbReference type="Pfam" id="PF04542">
    <property type="entry name" value="Sigma70_r2"/>
    <property type="match status" value="1"/>
</dbReference>
<gene>
    <name evidence="8" type="ORF">HF576_18220</name>
</gene>